<evidence type="ECO:0000256" key="2">
    <source>
        <dbReference type="SAM" id="SignalP"/>
    </source>
</evidence>
<dbReference type="Pfam" id="PF00734">
    <property type="entry name" value="CBM_1"/>
    <property type="match status" value="1"/>
</dbReference>
<dbReference type="GO" id="GO:0005576">
    <property type="term" value="C:extracellular region"/>
    <property type="evidence" value="ECO:0007669"/>
    <property type="project" value="InterPro"/>
</dbReference>
<organism evidence="4 5">
    <name type="scientific">Orbilia blumenaviensis</name>
    <dbReference type="NCBI Taxonomy" id="1796055"/>
    <lineage>
        <taxon>Eukaryota</taxon>
        <taxon>Fungi</taxon>
        <taxon>Dikarya</taxon>
        <taxon>Ascomycota</taxon>
        <taxon>Pezizomycotina</taxon>
        <taxon>Orbiliomycetes</taxon>
        <taxon>Orbiliales</taxon>
        <taxon>Orbiliaceae</taxon>
        <taxon>Orbilia</taxon>
    </lineage>
</organism>
<feature type="signal peptide" evidence="2">
    <location>
        <begin position="1"/>
        <end position="18"/>
    </location>
</feature>
<evidence type="ECO:0000313" key="4">
    <source>
        <dbReference type="EMBL" id="KAK6334387.1"/>
    </source>
</evidence>
<keyword evidence="5" id="KW-1185">Reference proteome</keyword>
<feature type="domain" description="CBM1" evidence="3">
    <location>
        <begin position="25"/>
        <end position="68"/>
    </location>
</feature>
<sequence>MAIKLVVIIGATLQVVAAQMVTPAPSQTLWGQCGGVGWTGPTTCAPYTGEVLLQVMCTTYNPYYAQCIPDYRPTTSLPPTTTPITTIRDCMPMLSCTTSS</sequence>
<reference evidence="4 5" key="1">
    <citation type="submission" date="2019-10" db="EMBL/GenBank/DDBJ databases">
        <authorList>
            <person name="Palmer J.M."/>
        </authorList>
    </citation>
    <scope>NUCLEOTIDE SEQUENCE [LARGE SCALE GENOMIC DNA]</scope>
    <source>
        <strain evidence="4 5">TWF730</strain>
    </source>
</reference>
<evidence type="ECO:0000259" key="3">
    <source>
        <dbReference type="PROSITE" id="PS51164"/>
    </source>
</evidence>
<protein>
    <recommendedName>
        <fullName evidence="3">CBM1 domain-containing protein</fullName>
    </recommendedName>
</protein>
<accession>A0AAV9U2W5</accession>
<dbReference type="PROSITE" id="PS51164">
    <property type="entry name" value="CBM1_2"/>
    <property type="match status" value="1"/>
</dbReference>
<proteinExistence type="predicted"/>
<dbReference type="AlphaFoldDB" id="A0AAV9U2W5"/>
<gene>
    <name evidence="4" type="ORF">TWF730_003601</name>
</gene>
<evidence type="ECO:0000256" key="1">
    <source>
        <dbReference type="ARBA" id="ARBA00022729"/>
    </source>
</evidence>
<dbReference type="Proteomes" id="UP001373714">
    <property type="component" value="Unassembled WGS sequence"/>
</dbReference>
<keyword evidence="1 2" id="KW-0732">Signal</keyword>
<dbReference type="InterPro" id="IPR035971">
    <property type="entry name" value="CBD_sf"/>
</dbReference>
<dbReference type="InterPro" id="IPR000254">
    <property type="entry name" value="CBD"/>
</dbReference>
<name>A0AAV9U2W5_9PEZI</name>
<dbReference type="GO" id="GO:0005975">
    <property type="term" value="P:carbohydrate metabolic process"/>
    <property type="evidence" value="ECO:0007669"/>
    <property type="project" value="InterPro"/>
</dbReference>
<evidence type="ECO:0000313" key="5">
    <source>
        <dbReference type="Proteomes" id="UP001373714"/>
    </source>
</evidence>
<dbReference type="SUPFAM" id="SSF57180">
    <property type="entry name" value="Cellulose-binding domain"/>
    <property type="match status" value="1"/>
</dbReference>
<dbReference type="EMBL" id="JAVHNS010000015">
    <property type="protein sequence ID" value="KAK6334387.1"/>
    <property type="molecule type" value="Genomic_DNA"/>
</dbReference>
<comment type="caution">
    <text evidence="4">The sequence shown here is derived from an EMBL/GenBank/DDBJ whole genome shotgun (WGS) entry which is preliminary data.</text>
</comment>
<feature type="chain" id="PRO_5043698710" description="CBM1 domain-containing protein" evidence="2">
    <location>
        <begin position="19"/>
        <end position="100"/>
    </location>
</feature>
<dbReference type="GO" id="GO:0030248">
    <property type="term" value="F:cellulose binding"/>
    <property type="evidence" value="ECO:0007669"/>
    <property type="project" value="InterPro"/>
</dbReference>
<dbReference type="SMART" id="SM00236">
    <property type="entry name" value="fCBD"/>
    <property type="match status" value="1"/>
</dbReference>